<feature type="binding site" evidence="4">
    <location>
        <begin position="96"/>
        <end position="99"/>
    </location>
    <ligand>
        <name>substrate</name>
    </ligand>
</feature>
<accession>A0A444L6J2</accession>
<comment type="pathway">
    <text evidence="4">Carbohydrate degradation; pentose phosphate pathway; D-ribose 5-phosphate from D-ribulose 5-phosphate (non-oxidative stage): step 1/1.</text>
</comment>
<proteinExistence type="inferred from homology"/>
<dbReference type="HAMAP" id="MF_00170">
    <property type="entry name" value="Rib_5P_isom_A"/>
    <property type="match status" value="1"/>
</dbReference>
<dbReference type="AlphaFoldDB" id="A0A444L6J2"/>
<evidence type="ECO:0000256" key="3">
    <source>
        <dbReference type="ARBA" id="ARBA00023235"/>
    </source>
</evidence>
<feature type="binding site" evidence="4">
    <location>
        <begin position="27"/>
        <end position="30"/>
    </location>
    <ligand>
        <name>substrate</name>
    </ligand>
</feature>
<dbReference type="Proteomes" id="UP000288215">
    <property type="component" value="Unassembled WGS sequence"/>
</dbReference>
<protein>
    <recommendedName>
        <fullName evidence="4">Ribose-5-phosphate isomerase A</fullName>
        <ecNumber evidence="4">5.3.1.6</ecNumber>
    </recommendedName>
    <alternativeName>
        <fullName evidence="4">Phosphoriboisomerase A</fullName>
        <shortName evidence="4">PRI</shortName>
    </alternativeName>
</protein>
<dbReference type="EC" id="5.3.1.6" evidence="4"/>
<comment type="function">
    <text evidence="4">Catalyzes the reversible conversion of ribose-5-phosphate to ribulose 5-phosphate.</text>
</comment>
<dbReference type="NCBIfam" id="TIGR00021">
    <property type="entry name" value="rpiA"/>
    <property type="match status" value="1"/>
</dbReference>
<evidence type="ECO:0000256" key="1">
    <source>
        <dbReference type="ARBA" id="ARBA00001713"/>
    </source>
</evidence>
<dbReference type="FunFam" id="3.30.70.260:FF:000018">
    <property type="entry name" value="Ribose-5-phosphate isomerase A"/>
    <property type="match status" value="1"/>
</dbReference>
<dbReference type="Gene3D" id="3.40.50.1360">
    <property type="match status" value="1"/>
</dbReference>
<feature type="active site" description="Proton acceptor" evidence="4">
    <location>
        <position position="105"/>
    </location>
</feature>
<organism evidence="5 6">
    <name type="scientific">Methanosuratincola subterraneus</name>
    <dbReference type="NCBI Taxonomy" id="2593994"/>
    <lineage>
        <taxon>Archaea</taxon>
        <taxon>Thermoproteota</taxon>
        <taxon>Methanosuratincolia</taxon>
        <taxon>Candidatus Methanomethylicales</taxon>
        <taxon>Candidatus Methanomethylicaceae</taxon>
        <taxon>Candidatus Methanosuratincola (ex Vanwonterghem et al. 2016)</taxon>
    </lineage>
</organism>
<comment type="caution">
    <text evidence="5">The sequence shown here is derived from an EMBL/GenBank/DDBJ whole genome shotgun (WGS) entry which is preliminary data.</text>
</comment>
<evidence type="ECO:0000313" key="6">
    <source>
        <dbReference type="Proteomes" id="UP000288215"/>
    </source>
</evidence>
<dbReference type="NCBIfam" id="NF001924">
    <property type="entry name" value="PRK00702.1"/>
    <property type="match status" value="1"/>
</dbReference>
<dbReference type="SUPFAM" id="SSF75445">
    <property type="entry name" value="D-ribose-5-phosphate isomerase (RpiA), lid domain"/>
    <property type="match status" value="1"/>
</dbReference>
<dbReference type="SMART" id="SM01134">
    <property type="entry name" value="DeoRC"/>
    <property type="match status" value="1"/>
</dbReference>
<dbReference type="PANTHER" id="PTHR11934">
    <property type="entry name" value="RIBOSE-5-PHOSPHATE ISOMERASE"/>
    <property type="match status" value="1"/>
</dbReference>
<evidence type="ECO:0000256" key="4">
    <source>
        <dbReference type="HAMAP-Rule" id="MF_00170"/>
    </source>
</evidence>
<dbReference type="PANTHER" id="PTHR11934:SF0">
    <property type="entry name" value="RIBOSE-5-PHOSPHATE ISOMERASE"/>
    <property type="match status" value="1"/>
</dbReference>
<dbReference type="InterPro" id="IPR020672">
    <property type="entry name" value="Ribose5P_isomerase_typA_subgr"/>
</dbReference>
<dbReference type="CDD" id="cd01398">
    <property type="entry name" value="RPI_A"/>
    <property type="match status" value="1"/>
</dbReference>
<dbReference type="GO" id="GO:0009052">
    <property type="term" value="P:pentose-phosphate shunt, non-oxidative branch"/>
    <property type="evidence" value="ECO:0007669"/>
    <property type="project" value="UniProtKB-UniRule"/>
</dbReference>
<comment type="similarity">
    <text evidence="2 4">Belongs to the ribose 5-phosphate isomerase family.</text>
</comment>
<comment type="subunit">
    <text evidence="4">Homodimer.</text>
</comment>
<keyword evidence="3 4" id="KW-0413">Isomerase</keyword>
<dbReference type="InterPro" id="IPR037171">
    <property type="entry name" value="NagB/RpiA_transferase-like"/>
</dbReference>
<dbReference type="InterPro" id="IPR004788">
    <property type="entry name" value="Ribose5P_isomerase_type_A"/>
</dbReference>
<dbReference type="GO" id="GO:0005829">
    <property type="term" value="C:cytosol"/>
    <property type="evidence" value="ECO:0007669"/>
    <property type="project" value="TreeGrafter"/>
</dbReference>
<dbReference type="GO" id="GO:0004751">
    <property type="term" value="F:ribose-5-phosphate isomerase activity"/>
    <property type="evidence" value="ECO:0007669"/>
    <property type="project" value="UniProtKB-UniRule"/>
</dbReference>
<comment type="catalytic activity">
    <reaction evidence="1 4">
        <text>aldehydo-D-ribose 5-phosphate = D-ribulose 5-phosphate</text>
        <dbReference type="Rhea" id="RHEA:14657"/>
        <dbReference type="ChEBI" id="CHEBI:58121"/>
        <dbReference type="ChEBI" id="CHEBI:58273"/>
        <dbReference type="EC" id="5.3.1.6"/>
    </reaction>
</comment>
<dbReference type="Gene3D" id="3.30.70.260">
    <property type="match status" value="1"/>
</dbReference>
<dbReference type="GO" id="GO:0006014">
    <property type="term" value="P:D-ribose metabolic process"/>
    <property type="evidence" value="ECO:0007669"/>
    <property type="project" value="TreeGrafter"/>
</dbReference>
<evidence type="ECO:0000256" key="2">
    <source>
        <dbReference type="ARBA" id="ARBA00008088"/>
    </source>
</evidence>
<dbReference type="UniPathway" id="UPA00115">
    <property type="reaction ID" value="UER00412"/>
</dbReference>
<feature type="binding site" evidence="4">
    <location>
        <begin position="83"/>
        <end position="86"/>
    </location>
    <ligand>
        <name>substrate</name>
    </ligand>
</feature>
<evidence type="ECO:0000313" key="5">
    <source>
        <dbReference type="EMBL" id="RWX73173.1"/>
    </source>
</evidence>
<sequence length="228" mass="24036">MASVGKLRAAEAALKEVSDGQVLGIGTGSTVAVFIGLLGKRVKEEGLDLICVPTSYQSAYLAVENGLRLSTLDEHPTLDLAVDGTDEIDPNLNLIKGGGAALTKEKVVDSSAKRFVVIADSSKLVERIGKFPLPVEVLPFARAKVMRAIAVMGGEPRLRDGGDRKDGPLVTDNGNFIVDASFKEIIDPRALEIEIKMVPGVVEVGLFVGLAHCAYLGDGAGVRILSRS</sequence>
<dbReference type="EMBL" id="RXGA01000003">
    <property type="protein sequence ID" value="RWX73173.1"/>
    <property type="molecule type" value="Genomic_DNA"/>
</dbReference>
<feature type="binding site" evidence="4">
    <location>
        <position position="123"/>
    </location>
    <ligand>
        <name>substrate</name>
    </ligand>
</feature>
<gene>
    <name evidence="4" type="primary">rpiA</name>
    <name evidence="5" type="ORF">Metus_1147</name>
</gene>
<dbReference type="Pfam" id="PF06026">
    <property type="entry name" value="Rib_5-P_isom_A"/>
    <property type="match status" value="1"/>
</dbReference>
<reference evidence="5 6" key="1">
    <citation type="submission" date="2018-12" db="EMBL/GenBank/DDBJ databases">
        <title>The complete genome of the methanogenic archaea of the candidate phylum Verstraetearchaeota, obtained from the metagenome of underground thermal water.</title>
        <authorList>
            <person name="Kadnikov V.V."/>
            <person name="Mardanov A.V."/>
            <person name="Beletsky A.V."/>
            <person name="Karnachuk O.V."/>
            <person name="Ravin N.V."/>
        </authorList>
    </citation>
    <scope>NUCLEOTIDE SEQUENCE [LARGE SCALE GENOMIC DNA]</scope>
    <source>
        <strain evidence="5">Ch88</strain>
    </source>
</reference>
<dbReference type="SUPFAM" id="SSF100950">
    <property type="entry name" value="NagB/RpiA/CoA transferase-like"/>
    <property type="match status" value="1"/>
</dbReference>
<name>A0A444L6J2_METS7</name>
<dbReference type="FunFam" id="3.40.50.1360:FF:000001">
    <property type="entry name" value="Ribose-5-phosphate isomerase A"/>
    <property type="match status" value="1"/>
</dbReference>